<dbReference type="GO" id="GO:0004565">
    <property type="term" value="F:beta-galactosidase activity"/>
    <property type="evidence" value="ECO:0007669"/>
    <property type="project" value="UniProtKB-EC"/>
</dbReference>
<feature type="domain" description="Glycoside hydrolase 35 catalytic" evidence="11">
    <location>
        <begin position="52"/>
        <end position="373"/>
    </location>
</feature>
<keyword evidence="10" id="KW-1133">Transmembrane helix</keyword>
<evidence type="ECO:0000256" key="8">
    <source>
        <dbReference type="RuleBase" id="RU003679"/>
    </source>
</evidence>
<evidence type="ECO:0000256" key="3">
    <source>
        <dbReference type="ARBA" id="ARBA00022801"/>
    </source>
</evidence>
<keyword evidence="4" id="KW-0325">Glycoprotein</keyword>
<name>A0A1I8MKE6_MUSDO</name>
<dbReference type="PANTHER" id="PTHR23421">
    <property type="entry name" value="BETA-GALACTOSIDASE RELATED"/>
    <property type="match status" value="1"/>
</dbReference>
<dbReference type="Gene3D" id="2.60.120.260">
    <property type="entry name" value="Galactose-binding domain-like"/>
    <property type="match status" value="2"/>
</dbReference>
<dbReference type="STRING" id="7370.A0A1I8MKE6"/>
<dbReference type="FunFam" id="3.20.20.80:FF:000017">
    <property type="entry name" value="Beta-galactosidase"/>
    <property type="match status" value="1"/>
</dbReference>
<dbReference type="InterPro" id="IPR017853">
    <property type="entry name" value="GH"/>
</dbReference>
<dbReference type="PROSITE" id="PS51257">
    <property type="entry name" value="PROKAR_LIPOPROTEIN"/>
    <property type="match status" value="1"/>
</dbReference>
<dbReference type="GO" id="GO:0005975">
    <property type="term" value="P:carbohydrate metabolic process"/>
    <property type="evidence" value="ECO:0007669"/>
    <property type="project" value="InterPro"/>
</dbReference>
<evidence type="ECO:0000259" key="13">
    <source>
        <dbReference type="Pfam" id="PF21467"/>
    </source>
</evidence>
<dbReference type="InterPro" id="IPR048913">
    <property type="entry name" value="BetaGal_gal-bd"/>
</dbReference>
<dbReference type="InterPro" id="IPR048912">
    <property type="entry name" value="BetaGal1-like_ABD1"/>
</dbReference>
<evidence type="ECO:0000256" key="4">
    <source>
        <dbReference type="ARBA" id="ARBA00023180"/>
    </source>
</evidence>
<organism evidence="14">
    <name type="scientific">Musca domestica</name>
    <name type="common">House fly</name>
    <dbReference type="NCBI Taxonomy" id="7370"/>
    <lineage>
        <taxon>Eukaryota</taxon>
        <taxon>Metazoa</taxon>
        <taxon>Ecdysozoa</taxon>
        <taxon>Arthropoda</taxon>
        <taxon>Hexapoda</taxon>
        <taxon>Insecta</taxon>
        <taxon>Pterygota</taxon>
        <taxon>Neoptera</taxon>
        <taxon>Endopterygota</taxon>
        <taxon>Diptera</taxon>
        <taxon>Brachycera</taxon>
        <taxon>Muscomorpha</taxon>
        <taxon>Muscoidea</taxon>
        <taxon>Muscidae</taxon>
        <taxon>Musca</taxon>
    </lineage>
</organism>
<dbReference type="PROSITE" id="PS01182">
    <property type="entry name" value="GLYCOSYL_HYDROL_F35"/>
    <property type="match status" value="1"/>
</dbReference>
<feature type="active site" description="Proton donor" evidence="6">
    <location>
        <position position="201"/>
    </location>
</feature>
<sequence>MKVHCRDVLTMVVSGLAAALIVVILGCFILRYTGADKNVIKPSFTVDHKENTFLLDGKPFQYISGSFHYFRAHPRAWQKRLRTMKAAGLNAIETYVEWSLHNPHDGEYVWTDIANVERFIELAQAEGFYIILRPGPFICAERDNGGLPHWLFTKYPGIQMRTNDANYTHEVSVWYSKLMPRIQRFLYGNGGPIIMVQVENEYGAFYACDHDYLNWLRDETRKYVKDNALLFTTDIPNDRIQCGKIEGVFATIDFGFDRVNEIDNLWKILRSVQPTGPLVNSEFYPGWLTHWQEENQRRDPKSVAEGFRKLLEYKANVNFYMFFGGTNFGFTAGANDFGDSKYTPDITSYDYDAVMDEMGNVTKKFELIREVIRDFREVPKIEIVPEKSFAYGRVEMAPVMNLLSQEARAILAKGKARSSLKPMTFEELDQYSGLILYETSLQGIIAGETYVLTLNDLRDRALVYVDQQFKGILSRQNANFSITLNDLHDSKLQLLVENQGRINFNIANDTKGILGAITLQPLNADKVTILNDWLNTAFPLEEPQVTDILTGVQNNSLSFMEDDTTASLHRGPVIYYGEFVVTEEHHTYLNPSGWGKGVAFVNGFNIGRYWPLAGPQITLYVPQEILHKGRNSLVLLEYEQTNRKEPGTNPHITLDDKAQLDG</sequence>
<feature type="region of interest" description="Disordered" evidence="9">
    <location>
        <begin position="642"/>
        <end position="662"/>
    </location>
</feature>
<dbReference type="InterPro" id="IPR019801">
    <property type="entry name" value="Glyco_hydro_35_CS"/>
</dbReference>
<evidence type="ECO:0000256" key="2">
    <source>
        <dbReference type="ARBA" id="ARBA00022729"/>
    </source>
</evidence>
<dbReference type="InterPro" id="IPR008979">
    <property type="entry name" value="Galactose-bd-like_sf"/>
</dbReference>
<evidence type="ECO:0000256" key="6">
    <source>
        <dbReference type="PIRSR" id="PIRSR006336-1"/>
    </source>
</evidence>
<keyword evidence="3 7" id="KW-0378">Hydrolase</keyword>
<dbReference type="KEGG" id="mde:101899571"/>
<comment type="catalytic activity">
    <reaction evidence="7">
        <text>Hydrolysis of terminal non-reducing beta-D-galactose residues in beta-D-galactosides.</text>
        <dbReference type="EC" id="3.2.1.23"/>
    </reaction>
</comment>
<dbReference type="PRINTS" id="PR00742">
    <property type="entry name" value="GLHYDRLASE35"/>
</dbReference>
<dbReference type="SUPFAM" id="SSF49785">
    <property type="entry name" value="Galactose-binding domain-like"/>
    <property type="match status" value="1"/>
</dbReference>
<reference evidence="14" key="1">
    <citation type="submission" date="2020-05" db="UniProtKB">
        <authorList>
            <consortium name="EnsemblMetazoa"/>
        </authorList>
    </citation>
    <scope>IDENTIFICATION</scope>
    <source>
        <strain evidence="14">Aabys</strain>
    </source>
</reference>
<feature type="compositionally biased region" description="Basic and acidic residues" evidence="9">
    <location>
        <begin position="653"/>
        <end position="662"/>
    </location>
</feature>
<feature type="active site" description="Nucleophile" evidence="6">
    <location>
        <position position="282"/>
    </location>
</feature>
<evidence type="ECO:0000259" key="11">
    <source>
        <dbReference type="Pfam" id="PF01301"/>
    </source>
</evidence>
<dbReference type="EC" id="3.2.1.23" evidence="7"/>
<keyword evidence="5 7" id="KW-0326">Glycosidase</keyword>
<evidence type="ECO:0000256" key="7">
    <source>
        <dbReference type="RuleBase" id="RU000675"/>
    </source>
</evidence>
<evidence type="ECO:0000256" key="1">
    <source>
        <dbReference type="ARBA" id="ARBA00009809"/>
    </source>
</evidence>
<gene>
    <name evidence="14" type="primary">101899571</name>
</gene>
<dbReference type="VEuPathDB" id="VectorBase:MDOMA2_016832"/>
<proteinExistence type="inferred from homology"/>
<dbReference type="Gene3D" id="3.20.20.80">
    <property type="entry name" value="Glycosidases"/>
    <property type="match status" value="1"/>
</dbReference>
<evidence type="ECO:0000259" key="12">
    <source>
        <dbReference type="Pfam" id="PF21317"/>
    </source>
</evidence>
<dbReference type="EnsemblMetazoa" id="MDOA005843-RB">
    <property type="protein sequence ID" value="MDOA005843-PB"/>
    <property type="gene ID" value="MDOA005843"/>
</dbReference>
<dbReference type="Pfam" id="PF21467">
    <property type="entry name" value="BetaGal_gal-bd"/>
    <property type="match status" value="1"/>
</dbReference>
<keyword evidence="10" id="KW-0472">Membrane</keyword>
<dbReference type="VEuPathDB" id="VectorBase:MDOA005843"/>
<dbReference type="InterPro" id="IPR031330">
    <property type="entry name" value="Gly_Hdrlase_35_cat"/>
</dbReference>
<dbReference type="InterPro" id="IPR026283">
    <property type="entry name" value="B-gal_1-like"/>
</dbReference>
<dbReference type="Pfam" id="PF01301">
    <property type="entry name" value="Glyco_hydro_35"/>
    <property type="match status" value="1"/>
</dbReference>
<feature type="domain" description="Beta-galactosidase galactose-binding" evidence="13">
    <location>
        <begin position="572"/>
        <end position="631"/>
    </location>
</feature>
<keyword evidence="10" id="KW-0812">Transmembrane</keyword>
<dbReference type="AlphaFoldDB" id="A0A1I8MKE6"/>
<dbReference type="eggNOG" id="KOG0496">
    <property type="taxonomic scope" value="Eukaryota"/>
</dbReference>
<keyword evidence="2" id="KW-0732">Signal</keyword>
<evidence type="ECO:0000256" key="10">
    <source>
        <dbReference type="SAM" id="Phobius"/>
    </source>
</evidence>
<feature type="transmembrane region" description="Helical" evidence="10">
    <location>
        <begin position="12"/>
        <end position="32"/>
    </location>
</feature>
<evidence type="ECO:0000256" key="5">
    <source>
        <dbReference type="ARBA" id="ARBA00023295"/>
    </source>
</evidence>
<evidence type="ECO:0000313" key="14">
    <source>
        <dbReference type="EnsemblMetazoa" id="MDOA005843-PB"/>
    </source>
</evidence>
<evidence type="ECO:0000256" key="9">
    <source>
        <dbReference type="SAM" id="MobiDB-lite"/>
    </source>
</evidence>
<dbReference type="OrthoDB" id="1657402at2759"/>
<dbReference type="SUPFAM" id="SSF51445">
    <property type="entry name" value="(Trans)glycosidases"/>
    <property type="match status" value="1"/>
</dbReference>
<dbReference type="InterPro" id="IPR001944">
    <property type="entry name" value="Glycoside_Hdrlase_35"/>
</dbReference>
<accession>A0A1I8MKE6</accession>
<dbReference type="PIRSF" id="PIRSF006336">
    <property type="entry name" value="B-gal"/>
    <property type="match status" value="1"/>
</dbReference>
<comment type="similarity">
    <text evidence="1 8">Belongs to the glycosyl hydrolase 35 family.</text>
</comment>
<dbReference type="Pfam" id="PF21317">
    <property type="entry name" value="BetaGal_ABD_1"/>
    <property type="match status" value="1"/>
</dbReference>
<protein>
    <recommendedName>
        <fullName evidence="7">Beta-galactosidase</fullName>
        <ecNumber evidence="7">3.2.1.23</ecNumber>
    </recommendedName>
</protein>
<feature type="domain" description="Beta-galactosidase 1-like first all-beta" evidence="12">
    <location>
        <begin position="422"/>
        <end position="521"/>
    </location>
</feature>
<dbReference type="RefSeq" id="XP_005177838.2">
    <property type="nucleotide sequence ID" value="XM_005177781.4"/>
</dbReference>